<dbReference type="AlphaFoldDB" id="A0A6J7GL57"/>
<reference evidence="1" key="1">
    <citation type="submission" date="2020-05" db="EMBL/GenBank/DDBJ databases">
        <authorList>
            <person name="Chiriac C."/>
            <person name="Salcher M."/>
            <person name="Ghai R."/>
            <person name="Kavagutti S V."/>
        </authorList>
    </citation>
    <scope>NUCLEOTIDE SEQUENCE</scope>
</reference>
<gene>
    <name evidence="1" type="ORF">UFOPK3564_00813</name>
</gene>
<dbReference type="EMBL" id="CAFBMK010000032">
    <property type="protein sequence ID" value="CAB4904883.1"/>
    <property type="molecule type" value="Genomic_DNA"/>
</dbReference>
<sequence length="128" mass="13436">MAELREGIATDAPVAERIGRTLDLALEQYAGPLYAATLELALAARSSDALRDAIADGERTVGPQIQAMGRELLAGAGLPDATVDARWTTAVSTARGYASLILLGHPADRVRAQWRASRDDVVGLLLAG</sequence>
<organism evidence="1">
    <name type="scientific">freshwater metagenome</name>
    <dbReference type="NCBI Taxonomy" id="449393"/>
    <lineage>
        <taxon>unclassified sequences</taxon>
        <taxon>metagenomes</taxon>
        <taxon>ecological metagenomes</taxon>
    </lineage>
</organism>
<protein>
    <submittedName>
        <fullName evidence="1">Unannotated protein</fullName>
    </submittedName>
</protein>
<proteinExistence type="predicted"/>
<accession>A0A6J7GL57</accession>
<name>A0A6J7GL57_9ZZZZ</name>
<evidence type="ECO:0000313" key="1">
    <source>
        <dbReference type="EMBL" id="CAB4904883.1"/>
    </source>
</evidence>